<dbReference type="AlphaFoldDB" id="A0A0L8LAK3"/>
<organism evidence="1 2">
    <name type="scientific">Streptomyces resistomycificus</name>
    <dbReference type="NCBI Taxonomy" id="67356"/>
    <lineage>
        <taxon>Bacteria</taxon>
        <taxon>Bacillati</taxon>
        <taxon>Actinomycetota</taxon>
        <taxon>Actinomycetes</taxon>
        <taxon>Kitasatosporales</taxon>
        <taxon>Streptomycetaceae</taxon>
        <taxon>Streptomyces</taxon>
        <taxon>Streptomyces aurantiacus group</taxon>
    </lineage>
</organism>
<comment type="caution">
    <text evidence="1">The sequence shown here is derived from an EMBL/GenBank/DDBJ whole genome shotgun (WGS) entry which is preliminary data.</text>
</comment>
<evidence type="ECO:0000313" key="1">
    <source>
        <dbReference type="EMBL" id="KOG35145.1"/>
    </source>
</evidence>
<keyword evidence="2" id="KW-1185">Reference proteome</keyword>
<dbReference type="EMBL" id="LGUS01000159">
    <property type="protein sequence ID" value="KOG35145.1"/>
    <property type="molecule type" value="Genomic_DNA"/>
</dbReference>
<evidence type="ECO:0000313" key="2">
    <source>
        <dbReference type="Proteomes" id="UP000037251"/>
    </source>
</evidence>
<dbReference type="Proteomes" id="UP000037251">
    <property type="component" value="Unassembled WGS sequence"/>
</dbReference>
<accession>A0A0L8LAK3</accession>
<dbReference type="PATRIC" id="fig|67356.5.peg.3442"/>
<protein>
    <submittedName>
        <fullName evidence="1">Uncharacterized protein</fullName>
    </submittedName>
</protein>
<name>A0A0L8LAK3_9ACTN</name>
<gene>
    <name evidence="1" type="ORF">ADK37_16075</name>
</gene>
<sequence>MNHRRVRNVCAAGALLAGIGGARCADGPHWVPAATLLLTALGLAAAAAREARAHSRVVEAHRLARQAALGVRPRWSPPRPCCDFWRGFEGADHHPDCVRADGTAAQVARAWRELHTACCLRGWESRGAVHDPEACAVRAAA</sequence>
<reference evidence="2" key="1">
    <citation type="submission" date="2015-07" db="EMBL/GenBank/DDBJ databases">
        <authorList>
            <person name="Ju K.-S."/>
            <person name="Doroghazi J.R."/>
            <person name="Metcalf W.W."/>
        </authorList>
    </citation>
    <scope>NUCLEOTIDE SEQUENCE [LARGE SCALE GENOMIC DNA]</scope>
    <source>
        <strain evidence="2">NRRL 2290</strain>
    </source>
</reference>
<dbReference type="OrthoDB" id="4338995at2"/>
<proteinExistence type="predicted"/>
<dbReference type="RefSeq" id="WP_053191381.1">
    <property type="nucleotide sequence ID" value="NZ_KL575672.1"/>
</dbReference>